<dbReference type="EMBL" id="JASXSX010000001">
    <property type="protein sequence ID" value="MDT3767362.1"/>
    <property type="molecule type" value="Genomic_DNA"/>
</dbReference>
<accession>A0ABU3ID02</accession>
<protein>
    <submittedName>
        <fullName evidence="2">Zf-HC2 domain-containing protein</fullName>
    </submittedName>
</protein>
<evidence type="ECO:0000313" key="3">
    <source>
        <dbReference type="Proteomes" id="UP001247542"/>
    </source>
</evidence>
<dbReference type="InterPro" id="IPR027383">
    <property type="entry name" value="Znf_put"/>
</dbReference>
<comment type="caution">
    <text evidence="2">The sequence shown here is derived from an EMBL/GenBank/DDBJ whole genome shotgun (WGS) entry which is preliminary data.</text>
</comment>
<name>A0ABU3ID02_9ACTO</name>
<feature type="domain" description="Putative zinc-finger" evidence="1">
    <location>
        <begin position="7"/>
        <end position="41"/>
    </location>
</feature>
<dbReference type="Pfam" id="PF13490">
    <property type="entry name" value="zf-HC2"/>
    <property type="match status" value="1"/>
</dbReference>
<dbReference type="RefSeq" id="WP_313272844.1">
    <property type="nucleotide sequence ID" value="NZ_JASXSX010000001.1"/>
</dbReference>
<dbReference type="Proteomes" id="UP001247542">
    <property type="component" value="Unassembled WGS sequence"/>
</dbReference>
<proteinExistence type="predicted"/>
<sequence>MHKPCCCADLIDCLDAFTDEVLDEVRRAEIEQHVLNCPHCRAIIRRELRLRQRVRECNQYSAPVQLRAKVIMRLRTTHLQAR</sequence>
<evidence type="ECO:0000259" key="1">
    <source>
        <dbReference type="Pfam" id="PF13490"/>
    </source>
</evidence>
<reference evidence="2 3" key="1">
    <citation type="submission" date="2023-06" db="EMBL/GenBank/DDBJ databases">
        <title>Draft genome sequence of Gleimia hominis type strain CCUG 57540T.</title>
        <authorList>
            <person name="Salva-Serra F."/>
            <person name="Cardew S."/>
            <person name="Jensie Markopoulos S."/>
            <person name="Ohlen M."/>
            <person name="Inganas E."/>
            <person name="Svensson-Stadler L."/>
            <person name="Moore E.R.B."/>
        </authorList>
    </citation>
    <scope>NUCLEOTIDE SEQUENCE [LARGE SCALE GENOMIC DNA]</scope>
    <source>
        <strain evidence="2 3">CCUG 57540</strain>
    </source>
</reference>
<organism evidence="2 3">
    <name type="scientific">Gleimia hominis</name>
    <dbReference type="NCBI Taxonomy" id="595468"/>
    <lineage>
        <taxon>Bacteria</taxon>
        <taxon>Bacillati</taxon>
        <taxon>Actinomycetota</taxon>
        <taxon>Actinomycetes</taxon>
        <taxon>Actinomycetales</taxon>
        <taxon>Actinomycetaceae</taxon>
        <taxon>Gleimia</taxon>
    </lineage>
</organism>
<evidence type="ECO:0000313" key="2">
    <source>
        <dbReference type="EMBL" id="MDT3767362.1"/>
    </source>
</evidence>
<gene>
    <name evidence="2" type="ORF">QS713_04685</name>
</gene>
<keyword evidence="3" id="KW-1185">Reference proteome</keyword>